<feature type="compositionally biased region" description="Low complexity" evidence="1">
    <location>
        <begin position="25"/>
        <end position="44"/>
    </location>
</feature>
<feature type="compositionally biased region" description="Low complexity" evidence="1">
    <location>
        <begin position="1"/>
        <end position="11"/>
    </location>
</feature>
<organism evidence="2 3">
    <name type="scientific">Paspalum notatum var. saurae</name>
    <dbReference type="NCBI Taxonomy" id="547442"/>
    <lineage>
        <taxon>Eukaryota</taxon>
        <taxon>Viridiplantae</taxon>
        <taxon>Streptophyta</taxon>
        <taxon>Embryophyta</taxon>
        <taxon>Tracheophyta</taxon>
        <taxon>Spermatophyta</taxon>
        <taxon>Magnoliopsida</taxon>
        <taxon>Liliopsida</taxon>
        <taxon>Poales</taxon>
        <taxon>Poaceae</taxon>
        <taxon>PACMAD clade</taxon>
        <taxon>Panicoideae</taxon>
        <taxon>Andropogonodae</taxon>
        <taxon>Paspaleae</taxon>
        <taxon>Paspalinae</taxon>
        <taxon>Paspalum</taxon>
    </lineage>
</organism>
<proteinExistence type="predicted"/>
<dbReference type="Proteomes" id="UP001341281">
    <property type="component" value="Chromosome 02"/>
</dbReference>
<evidence type="ECO:0000313" key="3">
    <source>
        <dbReference type="Proteomes" id="UP001341281"/>
    </source>
</evidence>
<feature type="compositionally biased region" description="Basic residues" evidence="1">
    <location>
        <begin position="71"/>
        <end position="80"/>
    </location>
</feature>
<evidence type="ECO:0000256" key="1">
    <source>
        <dbReference type="SAM" id="MobiDB-lite"/>
    </source>
</evidence>
<dbReference type="EMBL" id="CP144746">
    <property type="protein sequence ID" value="WVZ59507.1"/>
    <property type="molecule type" value="Genomic_DNA"/>
</dbReference>
<name>A0AAQ3ST11_PASNO</name>
<sequence>MAAAYRTQPAAAPIPAPPVAPSPIPAGRVSAGRAGCSASAAALRWPHHPASRTDRSASAPAAPPPPPVAPPRRRRSHLRAGRASPLVAPPRRLRRPCLPSGRTSTPTAPAVPPL</sequence>
<feature type="compositionally biased region" description="Pro residues" evidence="1">
    <location>
        <begin position="12"/>
        <end position="24"/>
    </location>
</feature>
<reference evidence="2 3" key="1">
    <citation type="submission" date="2024-02" db="EMBL/GenBank/DDBJ databases">
        <title>High-quality chromosome-scale genome assembly of Pensacola bahiagrass (Paspalum notatum Flugge var. saurae).</title>
        <authorList>
            <person name="Vega J.M."/>
            <person name="Podio M."/>
            <person name="Orjuela J."/>
            <person name="Siena L.A."/>
            <person name="Pessino S.C."/>
            <person name="Combes M.C."/>
            <person name="Mariac C."/>
            <person name="Albertini E."/>
            <person name="Pupilli F."/>
            <person name="Ortiz J.P.A."/>
            <person name="Leblanc O."/>
        </authorList>
    </citation>
    <scope>NUCLEOTIDE SEQUENCE [LARGE SCALE GENOMIC DNA]</scope>
    <source>
        <strain evidence="2">R1</strain>
        <tissue evidence="2">Leaf</tissue>
    </source>
</reference>
<feature type="compositionally biased region" description="Low complexity" evidence="1">
    <location>
        <begin position="81"/>
        <end position="100"/>
    </location>
</feature>
<evidence type="ECO:0000313" key="2">
    <source>
        <dbReference type="EMBL" id="WVZ59507.1"/>
    </source>
</evidence>
<feature type="compositionally biased region" description="Pro residues" evidence="1">
    <location>
        <begin position="61"/>
        <end position="70"/>
    </location>
</feature>
<keyword evidence="3" id="KW-1185">Reference proteome</keyword>
<dbReference type="AlphaFoldDB" id="A0AAQ3ST11"/>
<gene>
    <name evidence="2" type="ORF">U9M48_009633</name>
</gene>
<feature type="region of interest" description="Disordered" evidence="1">
    <location>
        <begin position="1"/>
        <end position="114"/>
    </location>
</feature>
<accession>A0AAQ3ST11</accession>
<protein>
    <submittedName>
        <fullName evidence="2">Uncharacterized protein</fullName>
    </submittedName>
</protein>